<accession>A0A1H0BXJ2</accession>
<protein>
    <submittedName>
        <fullName evidence="2">Uncharacterized protein</fullName>
    </submittedName>
</protein>
<reference evidence="3" key="1">
    <citation type="submission" date="2016-10" db="EMBL/GenBank/DDBJ databases">
        <authorList>
            <person name="Varghese N."/>
            <person name="Submissions S."/>
        </authorList>
    </citation>
    <scope>NUCLEOTIDE SEQUENCE [LARGE SCALE GENOMIC DNA]</scope>
    <source>
        <strain evidence="3">DSM 27982</strain>
    </source>
</reference>
<proteinExistence type="predicted"/>
<evidence type="ECO:0000313" key="2">
    <source>
        <dbReference type="EMBL" id="SDN50388.1"/>
    </source>
</evidence>
<dbReference type="RefSeq" id="WP_092534993.1">
    <property type="nucleotide sequence ID" value="NZ_FNIM01000005.1"/>
</dbReference>
<evidence type="ECO:0000256" key="1">
    <source>
        <dbReference type="SAM" id="MobiDB-lite"/>
    </source>
</evidence>
<keyword evidence="3" id="KW-1185">Reference proteome</keyword>
<gene>
    <name evidence="2" type="ORF">SAMN05216355_10568</name>
</gene>
<organism evidence="2 3">
    <name type="scientific">Actinomyces ruminicola</name>
    <dbReference type="NCBI Taxonomy" id="332524"/>
    <lineage>
        <taxon>Bacteria</taxon>
        <taxon>Bacillati</taxon>
        <taxon>Actinomycetota</taxon>
        <taxon>Actinomycetes</taxon>
        <taxon>Actinomycetales</taxon>
        <taxon>Actinomycetaceae</taxon>
        <taxon>Actinomyces</taxon>
    </lineage>
</organism>
<sequence>MTESFPLQPSPGVALTGRAAAQQLTVMGLDADLLTEACHEGLQAAINQHTPFDPVIAFGFEHWEKTVSAVRKYLDIRGWQAHDRANAPRSVSPEGLAAIAVMGGNASTGNPDQRPTNARSKGPTLRGEVDDNAVLSHIQLVHQLALDLSEGATTVDTAVARGASLRTWILLYFWDRSENTLRCELSLPTACDDGVITQWHTRIILPEVPLEPVGLEAIPPRRPTDDVDFDVVAL</sequence>
<evidence type="ECO:0000313" key="3">
    <source>
        <dbReference type="Proteomes" id="UP000198541"/>
    </source>
</evidence>
<name>A0A1H0BXJ2_9ACTO</name>
<dbReference type="Proteomes" id="UP000198541">
    <property type="component" value="Unassembled WGS sequence"/>
</dbReference>
<feature type="compositionally biased region" description="Polar residues" evidence="1">
    <location>
        <begin position="105"/>
        <end position="119"/>
    </location>
</feature>
<dbReference type="EMBL" id="FNIM01000005">
    <property type="protein sequence ID" value="SDN50388.1"/>
    <property type="molecule type" value="Genomic_DNA"/>
</dbReference>
<dbReference type="AlphaFoldDB" id="A0A1H0BXJ2"/>
<feature type="region of interest" description="Disordered" evidence="1">
    <location>
        <begin position="103"/>
        <end position="126"/>
    </location>
</feature>